<evidence type="ECO:0000256" key="1">
    <source>
        <dbReference type="SAM" id="Phobius"/>
    </source>
</evidence>
<reference evidence="2 3" key="1">
    <citation type="submission" date="2017-09" db="EMBL/GenBank/DDBJ databases">
        <title>Large-scale bioinformatics analysis of Bacillus genomes uncovers conserved roles of natural products in bacterial physiology.</title>
        <authorList>
            <consortium name="Agbiome Team Llc"/>
            <person name="Bleich R.M."/>
            <person name="Grubbs K.J."/>
            <person name="Santa Maria K.C."/>
            <person name="Allen S.E."/>
            <person name="Farag S."/>
            <person name="Shank E.A."/>
            <person name="Bowers A."/>
        </authorList>
    </citation>
    <scope>NUCLEOTIDE SEQUENCE [LARGE SCALE GENOMIC DNA]</scope>
    <source>
        <strain evidence="2 3">AFS053130</strain>
    </source>
</reference>
<dbReference type="Proteomes" id="UP000222054">
    <property type="component" value="Unassembled WGS sequence"/>
</dbReference>
<organism evidence="2 3">
    <name type="scientific">Bacillus cereus</name>
    <dbReference type="NCBI Taxonomy" id="1396"/>
    <lineage>
        <taxon>Bacteria</taxon>
        <taxon>Bacillati</taxon>
        <taxon>Bacillota</taxon>
        <taxon>Bacilli</taxon>
        <taxon>Bacillales</taxon>
        <taxon>Bacillaceae</taxon>
        <taxon>Bacillus</taxon>
        <taxon>Bacillus cereus group</taxon>
    </lineage>
</organism>
<dbReference type="EMBL" id="NUHO01000273">
    <property type="protein sequence ID" value="PGM86959.1"/>
    <property type="molecule type" value="Genomic_DNA"/>
</dbReference>
<gene>
    <name evidence="2" type="ORF">CN958_32000</name>
</gene>
<keyword evidence="1" id="KW-1133">Transmembrane helix</keyword>
<dbReference type="AlphaFoldDB" id="A0A2B9DIU6"/>
<feature type="transmembrane region" description="Helical" evidence="1">
    <location>
        <begin position="40"/>
        <end position="59"/>
    </location>
</feature>
<sequence>MIHVVAIQKQNQQKNAEKEPLFNFQSTDEYLHGLVKSKSIFSLFLLVLISIAVVYIPYGATLKIWLRDVPIVLKSIIKALVYTGPIVVVFCYLFRDVIKELFHKMSFRQHMICVIAAIVLIVLGLYWVLFLNSVISINPAPNVMNKKSEQEILLSIPGVFIQLLGENIMFISFLLFWYKCMEYLKISSKLIVGVSIFLAGITFGVMHLTAYQFNILQCILIIGIPATTHLLWFVKYRNMHMAYWLHVYYDLILILWGVLGLNWFI</sequence>
<name>A0A2B9DIU6_BACCE</name>
<evidence type="ECO:0000313" key="2">
    <source>
        <dbReference type="EMBL" id="PGM86959.1"/>
    </source>
</evidence>
<feature type="transmembrane region" description="Helical" evidence="1">
    <location>
        <begin position="79"/>
        <end position="98"/>
    </location>
</feature>
<proteinExistence type="predicted"/>
<accession>A0A2B9DIU6</accession>
<feature type="transmembrane region" description="Helical" evidence="1">
    <location>
        <begin position="214"/>
        <end position="234"/>
    </location>
</feature>
<keyword evidence="1" id="KW-0472">Membrane</keyword>
<evidence type="ECO:0008006" key="4">
    <source>
        <dbReference type="Google" id="ProtNLM"/>
    </source>
</evidence>
<protein>
    <recommendedName>
        <fullName evidence="4">CPBP family intramembrane metalloprotease</fullName>
    </recommendedName>
</protein>
<evidence type="ECO:0000313" key="3">
    <source>
        <dbReference type="Proteomes" id="UP000222054"/>
    </source>
</evidence>
<feature type="transmembrane region" description="Helical" evidence="1">
    <location>
        <begin position="190"/>
        <end position="208"/>
    </location>
</feature>
<comment type="caution">
    <text evidence="2">The sequence shown here is derived from an EMBL/GenBank/DDBJ whole genome shotgun (WGS) entry which is preliminary data.</text>
</comment>
<feature type="transmembrane region" description="Helical" evidence="1">
    <location>
        <begin position="110"/>
        <end position="132"/>
    </location>
</feature>
<keyword evidence="1" id="KW-0812">Transmembrane</keyword>
<feature type="transmembrane region" description="Helical" evidence="1">
    <location>
        <begin position="246"/>
        <end position="264"/>
    </location>
</feature>
<feature type="transmembrane region" description="Helical" evidence="1">
    <location>
        <begin position="152"/>
        <end position="178"/>
    </location>
</feature>